<comment type="similarity">
    <text evidence="2">Belongs to the bacteroidetes fimbrillin superfamily. FimA/Mfa1 family.</text>
</comment>
<evidence type="ECO:0000259" key="5">
    <source>
        <dbReference type="Pfam" id="PF06321"/>
    </source>
</evidence>
<reference evidence="8 9" key="1">
    <citation type="journal article" date="2019" name="Nat. Med.">
        <title>A library of human gut bacterial isolates paired with longitudinal multiomics data enables mechanistic microbiome research.</title>
        <authorList>
            <person name="Poyet M."/>
            <person name="Groussin M."/>
            <person name="Gibbons S.M."/>
            <person name="Avila-Pacheco J."/>
            <person name="Jiang X."/>
            <person name="Kearney S.M."/>
            <person name="Perrotta A.R."/>
            <person name="Berdy B."/>
            <person name="Zhao S."/>
            <person name="Lieberman T.D."/>
            <person name="Swanson P.K."/>
            <person name="Smith M."/>
            <person name="Roesemann S."/>
            <person name="Alexander J.E."/>
            <person name="Rich S.A."/>
            <person name="Livny J."/>
            <person name="Vlamakis H."/>
            <person name="Clish C."/>
            <person name="Bullock K."/>
            <person name="Deik A."/>
            <person name="Scott J."/>
            <person name="Pierce K.A."/>
            <person name="Xavier R.J."/>
            <person name="Alm E.J."/>
        </authorList>
    </citation>
    <scope>NUCLEOTIDE SEQUENCE [LARGE SCALE GENOMIC DNA]</scope>
    <source>
        <strain evidence="7 9">BIOML-A10</strain>
        <strain evidence="6 8">BIOML-A11</strain>
    </source>
</reference>
<dbReference type="EMBL" id="WKMX01000014">
    <property type="protein sequence ID" value="MRZ07550.1"/>
    <property type="molecule type" value="Genomic_DNA"/>
</dbReference>
<evidence type="ECO:0000313" key="7">
    <source>
        <dbReference type="EMBL" id="MRZ07550.1"/>
    </source>
</evidence>
<evidence type="ECO:0000256" key="4">
    <source>
        <dbReference type="ARBA" id="ARBA00023263"/>
    </source>
</evidence>
<evidence type="ECO:0000313" key="8">
    <source>
        <dbReference type="Proteomes" id="UP000450599"/>
    </source>
</evidence>
<keyword evidence="4" id="KW-0281">Fimbrium</keyword>
<dbReference type="Proteomes" id="UP000450599">
    <property type="component" value="Unassembled WGS sequence"/>
</dbReference>
<dbReference type="Gene3D" id="2.60.40.2580">
    <property type="match status" value="1"/>
</dbReference>
<dbReference type="Pfam" id="PF06321">
    <property type="entry name" value="P_gingi_FimA"/>
    <property type="match status" value="1"/>
</dbReference>
<evidence type="ECO:0000313" key="6">
    <source>
        <dbReference type="EMBL" id="MRY85327.1"/>
    </source>
</evidence>
<proteinExistence type="inferred from homology"/>
<evidence type="ECO:0000256" key="2">
    <source>
        <dbReference type="ARBA" id="ARBA00006011"/>
    </source>
</evidence>
<dbReference type="InterPro" id="IPR029141">
    <property type="entry name" value="FimA_N"/>
</dbReference>
<name>A0A6I2NDE2_PARDI</name>
<organism evidence="6 8">
    <name type="scientific">Parabacteroides distasonis</name>
    <dbReference type="NCBI Taxonomy" id="823"/>
    <lineage>
        <taxon>Bacteria</taxon>
        <taxon>Pseudomonadati</taxon>
        <taxon>Bacteroidota</taxon>
        <taxon>Bacteroidia</taxon>
        <taxon>Bacteroidales</taxon>
        <taxon>Tannerellaceae</taxon>
        <taxon>Parabacteroides</taxon>
    </lineage>
</organism>
<sequence>MVNCKTTNDKAMKYDRIITATTVATTLLFSLLLSACSNGENGGPDIPETRNAQLTIHLASSQNARPVTKAQQEEKEDDRYEQKIETCWVVIFDKQGTWKATASTTDFTIDHSDPNSESTARVELPEGTYTGYAFANLNNLTQGDALIQKLESGKQDDNTPLTENYLQDQAVSLIEPANFKPTDGKAIPMSSYAQKLEVSETGKNEADIPLFRMLGKVTISVSNQTGSELTLKQLSMGNFREGAIRLLPYSQGDITLNNLAGRPVHEVSLAPKFPDNNNTNAKTYTHTVNQPDGGTKIANTANATFSFYPFETGTESNTSGSLNVEIQINNRPASARSTGLSFMRRNDWLNIPIVISNIESVIRFKNTRMPVGGLPYEIVYGKTDGIQFLVDAVNEIVPGYAGPVDIEVEVKSITGISGLTILASDASGESTLRSSAALTDNEDKLLIDKDKGTPLSTGTTESPTTFPVTIPNPDQPTIARFQIWTQELSQQSEATIRLNLVAEYGDTDPKKRIEIPYIIRIQNYKTTTTRTTQKGGNS</sequence>
<dbReference type="Proteomes" id="UP000471216">
    <property type="component" value="Unassembled WGS sequence"/>
</dbReference>
<evidence type="ECO:0000313" key="9">
    <source>
        <dbReference type="Proteomes" id="UP000471216"/>
    </source>
</evidence>
<keyword evidence="3" id="KW-0732">Signal</keyword>
<evidence type="ECO:0000256" key="3">
    <source>
        <dbReference type="ARBA" id="ARBA00022729"/>
    </source>
</evidence>
<dbReference type="GO" id="GO:0009289">
    <property type="term" value="C:pilus"/>
    <property type="evidence" value="ECO:0007669"/>
    <property type="project" value="UniProtKB-SubCell"/>
</dbReference>
<protein>
    <recommendedName>
        <fullName evidence="5">Major fimbrial subunit protein N-terminal domain-containing protein</fullName>
    </recommendedName>
</protein>
<comment type="caution">
    <text evidence="6">The sequence shown here is derived from an EMBL/GenBank/DDBJ whole genome shotgun (WGS) entry which is preliminary data.</text>
</comment>
<feature type="domain" description="Major fimbrial subunit protein N-terminal" evidence="5">
    <location>
        <begin position="52"/>
        <end position="162"/>
    </location>
</feature>
<dbReference type="AlphaFoldDB" id="A0A6I2NDE2"/>
<accession>A0A6I2NDE2</accession>
<evidence type="ECO:0000256" key="1">
    <source>
        <dbReference type="ARBA" id="ARBA00004561"/>
    </source>
</evidence>
<dbReference type="EMBL" id="WKMW01000013">
    <property type="protein sequence ID" value="MRY85327.1"/>
    <property type="molecule type" value="Genomic_DNA"/>
</dbReference>
<gene>
    <name evidence="7" type="ORF">GKD54_15310</name>
    <name evidence="6" type="ORF">GKD58_13860</name>
</gene>
<comment type="subcellular location">
    <subcellularLocation>
        <location evidence="1">Fimbrium</location>
    </subcellularLocation>
</comment>